<feature type="domain" description="Reverse transcriptase RNase H-like" evidence="7">
    <location>
        <begin position="95"/>
        <end position="162"/>
    </location>
</feature>
<evidence type="ECO:0000256" key="4">
    <source>
        <dbReference type="ARBA" id="ARBA00022759"/>
    </source>
</evidence>
<evidence type="ECO:0000256" key="1">
    <source>
        <dbReference type="ARBA" id="ARBA00022679"/>
    </source>
</evidence>
<organism evidence="8 9">
    <name type="scientific">Nicotiana sylvestris</name>
    <name type="common">Wood tobacco</name>
    <name type="synonym">South American tobacco</name>
    <dbReference type="NCBI Taxonomy" id="4096"/>
    <lineage>
        <taxon>Eukaryota</taxon>
        <taxon>Viridiplantae</taxon>
        <taxon>Streptophyta</taxon>
        <taxon>Embryophyta</taxon>
        <taxon>Tracheophyta</taxon>
        <taxon>Spermatophyta</taxon>
        <taxon>Magnoliopsida</taxon>
        <taxon>eudicotyledons</taxon>
        <taxon>Gunneridae</taxon>
        <taxon>Pentapetalae</taxon>
        <taxon>asterids</taxon>
        <taxon>lamiids</taxon>
        <taxon>Solanales</taxon>
        <taxon>Solanaceae</taxon>
        <taxon>Nicotianoideae</taxon>
        <taxon>Nicotianeae</taxon>
        <taxon>Nicotiana</taxon>
    </lineage>
</organism>
<evidence type="ECO:0000256" key="3">
    <source>
        <dbReference type="ARBA" id="ARBA00022722"/>
    </source>
</evidence>
<dbReference type="RefSeq" id="XP_009757965.1">
    <property type="nucleotide sequence ID" value="XM_009759663.1"/>
</dbReference>
<reference evidence="9" key="2">
    <citation type="submission" date="2025-08" db="UniProtKB">
        <authorList>
            <consortium name="RefSeq"/>
        </authorList>
    </citation>
    <scope>IDENTIFICATION</scope>
    <source>
        <tissue evidence="9">Leaf</tissue>
    </source>
</reference>
<dbReference type="InterPro" id="IPR043502">
    <property type="entry name" value="DNA/RNA_pol_sf"/>
</dbReference>
<keyword evidence="6" id="KW-0695">RNA-directed DNA polymerase</keyword>
<dbReference type="CDD" id="cd09274">
    <property type="entry name" value="RNase_HI_RT_Ty3"/>
    <property type="match status" value="1"/>
</dbReference>
<dbReference type="SUPFAM" id="SSF56672">
    <property type="entry name" value="DNA/RNA polymerases"/>
    <property type="match status" value="1"/>
</dbReference>
<dbReference type="STRING" id="4096.A0A1U7V850"/>
<dbReference type="PANTHER" id="PTHR34072">
    <property type="entry name" value="ENZYMATIC POLYPROTEIN-RELATED"/>
    <property type="match status" value="1"/>
</dbReference>
<dbReference type="GO" id="GO:0004519">
    <property type="term" value="F:endonuclease activity"/>
    <property type="evidence" value="ECO:0007669"/>
    <property type="project" value="UniProtKB-KW"/>
</dbReference>
<evidence type="ECO:0000313" key="9">
    <source>
        <dbReference type="RefSeq" id="XP_009757965.1"/>
    </source>
</evidence>
<keyword evidence="1" id="KW-0808">Transferase</keyword>
<keyword evidence="5" id="KW-0378">Hydrolase</keyword>
<accession>A0A1U7V850</accession>
<sequence length="174" mass="20485">MNLDEANEEELAEWVLALEGQGFWKRELEFEPLHLEERKTPPSKPSIEATKAEQLLQVLTEYKTAIGWTIADIKGISQDFYHPFVLSDDYKVAFEELKKRLLNYTVTEKEMLAVVFAFDKFRSYLIGSKVIVYIGHAALRYLIEKKESKLRLIRWVLLLQEFDLEIRDRKGMKN</sequence>
<evidence type="ECO:0000256" key="2">
    <source>
        <dbReference type="ARBA" id="ARBA00022695"/>
    </source>
</evidence>
<keyword evidence="2" id="KW-0548">Nucleotidyltransferase</keyword>
<name>A0A1U7V850_NICSY</name>
<keyword evidence="3" id="KW-0540">Nuclease</keyword>
<gene>
    <name evidence="9" type="primary">LOC104210706</name>
</gene>
<dbReference type="Pfam" id="PF17917">
    <property type="entry name" value="RT_RNaseH"/>
    <property type="match status" value="1"/>
</dbReference>
<dbReference type="eggNOG" id="KOG0017">
    <property type="taxonomic scope" value="Eukaryota"/>
</dbReference>
<dbReference type="AlphaFoldDB" id="A0A1U7V850"/>
<proteinExistence type="predicted"/>
<protein>
    <submittedName>
        <fullName evidence="9">Uncharacterized protein LOC104210706</fullName>
    </submittedName>
</protein>
<dbReference type="PANTHER" id="PTHR34072:SF57">
    <property type="entry name" value="RNA-DIRECTED DNA POLYMERASE"/>
    <property type="match status" value="1"/>
</dbReference>
<dbReference type="Proteomes" id="UP000189701">
    <property type="component" value="Unplaced"/>
</dbReference>
<evidence type="ECO:0000256" key="5">
    <source>
        <dbReference type="ARBA" id="ARBA00022801"/>
    </source>
</evidence>
<keyword evidence="4" id="KW-0255">Endonuclease</keyword>
<evidence type="ECO:0000313" key="8">
    <source>
        <dbReference type="Proteomes" id="UP000189701"/>
    </source>
</evidence>
<evidence type="ECO:0000259" key="7">
    <source>
        <dbReference type="Pfam" id="PF17917"/>
    </source>
</evidence>
<keyword evidence="8" id="KW-1185">Reference proteome</keyword>
<reference evidence="8" key="1">
    <citation type="journal article" date="2013" name="Genome Biol.">
        <title>Reference genomes and transcriptomes of Nicotiana sylvestris and Nicotiana tomentosiformis.</title>
        <authorList>
            <person name="Sierro N."/>
            <person name="Battey J.N."/>
            <person name="Ouadi S."/>
            <person name="Bovet L."/>
            <person name="Goepfert S."/>
            <person name="Bakaher N."/>
            <person name="Peitsch M.C."/>
            <person name="Ivanov N.V."/>
        </authorList>
    </citation>
    <scope>NUCLEOTIDE SEQUENCE [LARGE SCALE GENOMIC DNA]</scope>
</reference>
<dbReference type="InterPro" id="IPR041373">
    <property type="entry name" value="RT_RNaseH"/>
</dbReference>
<evidence type="ECO:0000256" key="6">
    <source>
        <dbReference type="ARBA" id="ARBA00022918"/>
    </source>
</evidence>
<dbReference type="GO" id="GO:0016787">
    <property type="term" value="F:hydrolase activity"/>
    <property type="evidence" value="ECO:0007669"/>
    <property type="project" value="UniProtKB-KW"/>
</dbReference>
<dbReference type="GO" id="GO:0003964">
    <property type="term" value="F:RNA-directed DNA polymerase activity"/>
    <property type="evidence" value="ECO:0007669"/>
    <property type="project" value="UniProtKB-KW"/>
</dbReference>